<dbReference type="PANTHER" id="PTHR43008">
    <property type="entry name" value="BENZIL REDUCTASE"/>
    <property type="match status" value="1"/>
</dbReference>
<evidence type="ECO:0000256" key="2">
    <source>
        <dbReference type="ARBA" id="ARBA00022857"/>
    </source>
</evidence>
<dbReference type="EMBL" id="JAPQKS010000003">
    <property type="protein sequence ID" value="KAJ5238362.1"/>
    <property type="molecule type" value="Genomic_DNA"/>
</dbReference>
<gene>
    <name evidence="4" type="ORF">N7468_002981</name>
</gene>
<proteinExistence type="inferred from homology"/>
<dbReference type="InterPro" id="IPR002347">
    <property type="entry name" value="SDR_fam"/>
</dbReference>
<keyword evidence="3" id="KW-0560">Oxidoreductase</keyword>
<dbReference type="SUPFAM" id="SSF51735">
    <property type="entry name" value="NAD(P)-binding Rossmann-fold domains"/>
    <property type="match status" value="1"/>
</dbReference>
<dbReference type="PRINTS" id="PR00081">
    <property type="entry name" value="GDHRDH"/>
</dbReference>
<evidence type="ECO:0000313" key="5">
    <source>
        <dbReference type="Proteomes" id="UP001150941"/>
    </source>
</evidence>
<organism evidence="4 5">
    <name type="scientific">Penicillium chermesinum</name>
    <dbReference type="NCBI Taxonomy" id="63820"/>
    <lineage>
        <taxon>Eukaryota</taxon>
        <taxon>Fungi</taxon>
        <taxon>Dikarya</taxon>
        <taxon>Ascomycota</taxon>
        <taxon>Pezizomycotina</taxon>
        <taxon>Eurotiomycetes</taxon>
        <taxon>Eurotiomycetidae</taxon>
        <taxon>Eurotiales</taxon>
        <taxon>Aspergillaceae</taxon>
        <taxon>Penicillium</taxon>
    </lineage>
</organism>
<reference evidence="4" key="2">
    <citation type="journal article" date="2023" name="IMA Fungus">
        <title>Comparative genomic study of the Penicillium genus elucidates a diverse pangenome and 15 lateral gene transfer events.</title>
        <authorList>
            <person name="Petersen C."/>
            <person name="Sorensen T."/>
            <person name="Nielsen M.R."/>
            <person name="Sondergaard T.E."/>
            <person name="Sorensen J.L."/>
            <person name="Fitzpatrick D.A."/>
            <person name="Frisvad J.C."/>
            <person name="Nielsen K.L."/>
        </authorList>
    </citation>
    <scope>NUCLEOTIDE SEQUENCE</scope>
    <source>
        <strain evidence="4">IBT 19713</strain>
    </source>
</reference>
<dbReference type="RefSeq" id="XP_058331281.1">
    <property type="nucleotide sequence ID" value="XM_058472278.1"/>
</dbReference>
<dbReference type="GO" id="GO:0016616">
    <property type="term" value="F:oxidoreductase activity, acting on the CH-OH group of donors, NAD or NADP as acceptor"/>
    <property type="evidence" value="ECO:0007669"/>
    <property type="project" value="UniProtKB-ARBA"/>
</dbReference>
<dbReference type="PANTHER" id="PTHR43008:SF13">
    <property type="entry name" value="L-XYLULOSE REDUCTASE-RELATED"/>
    <property type="match status" value="1"/>
</dbReference>
<evidence type="ECO:0000313" key="4">
    <source>
        <dbReference type="EMBL" id="KAJ5238362.1"/>
    </source>
</evidence>
<reference evidence="4" key="1">
    <citation type="submission" date="2022-11" db="EMBL/GenBank/DDBJ databases">
        <authorList>
            <person name="Petersen C."/>
        </authorList>
    </citation>
    <scope>NUCLEOTIDE SEQUENCE</scope>
    <source>
        <strain evidence="4">IBT 19713</strain>
    </source>
</reference>
<dbReference type="Gene3D" id="3.40.50.720">
    <property type="entry name" value="NAD(P)-binding Rossmann-like Domain"/>
    <property type="match status" value="1"/>
</dbReference>
<dbReference type="GO" id="GO:0050664">
    <property type="term" value="F:oxidoreductase activity, acting on NAD(P)H, oxygen as acceptor"/>
    <property type="evidence" value="ECO:0007669"/>
    <property type="project" value="TreeGrafter"/>
</dbReference>
<dbReference type="AlphaFoldDB" id="A0A9W9P8F0"/>
<keyword evidence="2" id="KW-0521">NADP</keyword>
<dbReference type="InterPro" id="IPR036291">
    <property type="entry name" value="NAD(P)-bd_dom_sf"/>
</dbReference>
<sequence>MAQHSIRRVFQIFSIEGKVVIITGGMGAIGIEVARSMADAGADVALWYKSSPKADELAVDVAKEYGVNIRAYKVAGQIFDEVQAAVHAVMRDFGRLDVRIANAGIRAKAGGIDEELDRWHRVVDIDFHGAYYCARAAGAMFPKRARVM</sequence>
<dbReference type="Pfam" id="PF00106">
    <property type="entry name" value="adh_short"/>
    <property type="match status" value="1"/>
</dbReference>
<comment type="caution">
    <text evidence="4">The sequence shown here is derived from an EMBL/GenBank/DDBJ whole genome shotgun (WGS) entry which is preliminary data.</text>
</comment>
<evidence type="ECO:0000256" key="1">
    <source>
        <dbReference type="ARBA" id="ARBA00006484"/>
    </source>
</evidence>
<comment type="similarity">
    <text evidence="1">Belongs to the short-chain dehydrogenases/reductases (SDR) family.</text>
</comment>
<dbReference type="Proteomes" id="UP001150941">
    <property type="component" value="Unassembled WGS sequence"/>
</dbReference>
<name>A0A9W9P8F0_9EURO</name>
<keyword evidence="5" id="KW-1185">Reference proteome</keyword>
<dbReference type="OrthoDB" id="1888931at2759"/>
<dbReference type="GeneID" id="83199581"/>
<evidence type="ECO:0000256" key="3">
    <source>
        <dbReference type="ARBA" id="ARBA00023002"/>
    </source>
</evidence>
<accession>A0A9W9P8F0</accession>
<protein>
    <submittedName>
        <fullName evidence="4">Sorbose 5-dehydrogenase (NADP(+))</fullName>
    </submittedName>
</protein>